<feature type="compositionally biased region" description="Basic and acidic residues" evidence="1">
    <location>
        <begin position="239"/>
        <end position="252"/>
    </location>
</feature>
<reference evidence="2 3" key="1">
    <citation type="submission" date="2024-09" db="EMBL/GenBank/DDBJ databases">
        <title>Chromosome-scale assembly of Riccia fluitans.</title>
        <authorList>
            <person name="Paukszto L."/>
            <person name="Sawicki J."/>
            <person name="Karawczyk K."/>
            <person name="Piernik-Szablinska J."/>
            <person name="Szczecinska M."/>
            <person name="Mazdziarz M."/>
        </authorList>
    </citation>
    <scope>NUCLEOTIDE SEQUENCE [LARGE SCALE GENOMIC DNA]</scope>
    <source>
        <strain evidence="2">Rf_01</strain>
        <tissue evidence="2">Aerial parts of the thallus</tissue>
    </source>
</reference>
<feature type="compositionally biased region" description="Polar residues" evidence="1">
    <location>
        <begin position="173"/>
        <end position="184"/>
    </location>
</feature>
<organism evidence="2 3">
    <name type="scientific">Riccia fluitans</name>
    <dbReference type="NCBI Taxonomy" id="41844"/>
    <lineage>
        <taxon>Eukaryota</taxon>
        <taxon>Viridiplantae</taxon>
        <taxon>Streptophyta</taxon>
        <taxon>Embryophyta</taxon>
        <taxon>Marchantiophyta</taxon>
        <taxon>Marchantiopsida</taxon>
        <taxon>Marchantiidae</taxon>
        <taxon>Marchantiales</taxon>
        <taxon>Ricciaceae</taxon>
        <taxon>Riccia</taxon>
    </lineage>
</organism>
<dbReference type="AlphaFoldDB" id="A0ABD1ZSI3"/>
<sequence length="263" mass="27025">MATLGLVNSCMQCCSSSSSFLAGNKLRLNAPAPGTQTAFALRAKLVCQNQDGFKLESFSKEIKKAGAAAAAALLLSGAVADMSLALIGGSTSTPTVGDNNPLGSAEEILNKAKEVGNDNFAEAQRKGVETVGETASAPPETAPPAISQVTPDGDEASEPIADAIAARADISAQNSGTKQQQGIATNPIEKAFATPTRGIGDKEGENVAQISNRDKFKNDIPGQGKSGERPGIFDGLFGRLRDSASNRDDGKSADQNVFGTDPK</sequence>
<proteinExistence type="predicted"/>
<feature type="compositionally biased region" description="Low complexity" evidence="1">
    <location>
        <begin position="133"/>
        <end position="145"/>
    </location>
</feature>
<accession>A0ABD1ZSI3</accession>
<evidence type="ECO:0000256" key="1">
    <source>
        <dbReference type="SAM" id="MobiDB-lite"/>
    </source>
</evidence>
<gene>
    <name evidence="2" type="ORF">R1flu_021939</name>
</gene>
<keyword evidence="3" id="KW-1185">Reference proteome</keyword>
<feature type="compositionally biased region" description="Polar residues" evidence="1">
    <location>
        <begin position="253"/>
        <end position="263"/>
    </location>
</feature>
<dbReference type="EMBL" id="JBHFFA010000001">
    <property type="protein sequence ID" value="KAL2653811.1"/>
    <property type="molecule type" value="Genomic_DNA"/>
</dbReference>
<comment type="caution">
    <text evidence="2">The sequence shown here is derived from an EMBL/GenBank/DDBJ whole genome shotgun (WGS) entry which is preliminary data.</text>
</comment>
<feature type="region of interest" description="Disordered" evidence="1">
    <location>
        <begin position="129"/>
        <end position="154"/>
    </location>
</feature>
<evidence type="ECO:0000313" key="3">
    <source>
        <dbReference type="Proteomes" id="UP001605036"/>
    </source>
</evidence>
<protein>
    <submittedName>
        <fullName evidence="2">Uncharacterized protein</fullName>
    </submittedName>
</protein>
<feature type="region of interest" description="Disordered" evidence="1">
    <location>
        <begin position="171"/>
        <end position="263"/>
    </location>
</feature>
<dbReference type="Proteomes" id="UP001605036">
    <property type="component" value="Unassembled WGS sequence"/>
</dbReference>
<evidence type="ECO:0000313" key="2">
    <source>
        <dbReference type="EMBL" id="KAL2653811.1"/>
    </source>
</evidence>
<name>A0ABD1ZSI3_9MARC</name>